<dbReference type="AlphaFoldDB" id="A0AAD1FZI4"/>
<dbReference type="KEGG" id="smic:SmB9_04010"/>
<dbReference type="Pfam" id="PF03413">
    <property type="entry name" value="PepSY"/>
    <property type="match status" value="1"/>
</dbReference>
<dbReference type="Gene3D" id="3.10.450.40">
    <property type="match status" value="1"/>
</dbReference>
<protein>
    <recommendedName>
        <fullName evidence="2">PepSY domain-containing protein</fullName>
    </recommendedName>
</protein>
<sequence length="115" mass="12499">MQMVLKSGLRLLCLAFVVPAMALALASGAPAKDKKARKVEEANSIRAAVERGDLLPLPHILALAQARVKGEVLKIELEQDDGVLSYEVKILTKKGRVREVELDARTGALIKIEDD</sequence>
<feature type="signal peptide" evidence="1">
    <location>
        <begin position="1"/>
        <end position="22"/>
    </location>
</feature>
<evidence type="ECO:0000313" key="3">
    <source>
        <dbReference type="EMBL" id="BBE32743.1"/>
    </source>
</evidence>
<dbReference type="RefSeq" id="WP_197723677.1">
    <property type="nucleotide sequence ID" value="NZ_AP018711.1"/>
</dbReference>
<reference evidence="3 4" key="1">
    <citation type="submission" date="2018-06" db="EMBL/GenBank/DDBJ databases">
        <title>Complete Genome Sequence of the Microcystin-Degrading Bacterium Sphingosinicella microcystinivorans Strain B-9.</title>
        <authorList>
            <person name="Jin H."/>
            <person name="Nishizawa T."/>
            <person name="Guo Y."/>
            <person name="Nishizawa A."/>
            <person name="Park H."/>
            <person name="Kato H."/>
            <person name="Tsuji K."/>
            <person name="Harada K."/>
        </authorList>
    </citation>
    <scope>NUCLEOTIDE SEQUENCE [LARGE SCALE GENOMIC DNA]</scope>
    <source>
        <strain evidence="3 4">B9</strain>
    </source>
</reference>
<gene>
    <name evidence="3" type="ORF">SmB9_04010</name>
</gene>
<dbReference type="Proteomes" id="UP000275727">
    <property type="component" value="Chromosome"/>
</dbReference>
<proteinExistence type="predicted"/>
<keyword evidence="1" id="KW-0732">Signal</keyword>
<evidence type="ECO:0000256" key="1">
    <source>
        <dbReference type="SAM" id="SignalP"/>
    </source>
</evidence>
<feature type="chain" id="PRO_5041941510" description="PepSY domain-containing protein" evidence="1">
    <location>
        <begin position="23"/>
        <end position="115"/>
    </location>
</feature>
<dbReference type="EMBL" id="AP018711">
    <property type="protein sequence ID" value="BBE32743.1"/>
    <property type="molecule type" value="Genomic_DNA"/>
</dbReference>
<evidence type="ECO:0000313" key="4">
    <source>
        <dbReference type="Proteomes" id="UP000275727"/>
    </source>
</evidence>
<accession>A0AAD1FZI4</accession>
<evidence type="ECO:0000259" key="2">
    <source>
        <dbReference type="Pfam" id="PF03413"/>
    </source>
</evidence>
<name>A0AAD1FZI4_SPHMI</name>
<dbReference type="InterPro" id="IPR025711">
    <property type="entry name" value="PepSY"/>
</dbReference>
<feature type="domain" description="PepSY" evidence="2">
    <location>
        <begin position="60"/>
        <end position="113"/>
    </location>
</feature>
<organism evidence="3 4">
    <name type="scientific">Sphingosinicella microcystinivorans</name>
    <dbReference type="NCBI Taxonomy" id="335406"/>
    <lineage>
        <taxon>Bacteria</taxon>
        <taxon>Pseudomonadati</taxon>
        <taxon>Pseudomonadota</taxon>
        <taxon>Alphaproteobacteria</taxon>
        <taxon>Sphingomonadales</taxon>
        <taxon>Sphingosinicellaceae</taxon>
        <taxon>Sphingosinicella</taxon>
    </lineage>
</organism>